<dbReference type="Gene3D" id="3.40.50.720">
    <property type="entry name" value="NAD(P)-binding Rossmann-like Domain"/>
    <property type="match status" value="1"/>
</dbReference>
<dbReference type="Proteomes" id="UP000288805">
    <property type="component" value="Unassembled WGS sequence"/>
</dbReference>
<dbReference type="AlphaFoldDB" id="A0A438EF22"/>
<keyword evidence="1" id="KW-0521">NADP</keyword>
<name>A0A438EF22_VITVI</name>
<dbReference type="Gene3D" id="3.90.180.10">
    <property type="entry name" value="Medium-chain alcohol dehydrogenases, catalytic domain"/>
    <property type="match status" value="1"/>
</dbReference>
<dbReference type="InterPro" id="IPR013149">
    <property type="entry name" value="ADH-like_C"/>
</dbReference>
<keyword evidence="2" id="KW-0560">Oxidoreductase</keyword>
<dbReference type="PANTHER" id="PTHR48106">
    <property type="entry name" value="QUINONE OXIDOREDUCTASE PIG3-RELATED"/>
    <property type="match status" value="1"/>
</dbReference>
<dbReference type="SUPFAM" id="SSF51735">
    <property type="entry name" value="NAD(P)-binding Rossmann-fold domains"/>
    <property type="match status" value="1"/>
</dbReference>
<dbReference type="SUPFAM" id="SSF50129">
    <property type="entry name" value="GroES-like"/>
    <property type="match status" value="1"/>
</dbReference>
<accession>A0A438EF22</accession>
<dbReference type="Pfam" id="PF08240">
    <property type="entry name" value="ADH_N"/>
    <property type="match status" value="1"/>
</dbReference>
<dbReference type="EMBL" id="QGNW01001304">
    <property type="protein sequence ID" value="RVW46301.1"/>
    <property type="molecule type" value="Genomic_DNA"/>
</dbReference>
<dbReference type="GO" id="GO:0016491">
    <property type="term" value="F:oxidoreductase activity"/>
    <property type="evidence" value="ECO:0007669"/>
    <property type="project" value="UniProtKB-KW"/>
</dbReference>
<dbReference type="SMART" id="SM00829">
    <property type="entry name" value="PKS_ER"/>
    <property type="match status" value="1"/>
</dbReference>
<dbReference type="InterPro" id="IPR014189">
    <property type="entry name" value="Quinone_OxRdtase_PIG3"/>
</dbReference>
<protein>
    <submittedName>
        <fullName evidence="4">Quinone oxidoreductase PIG3</fullName>
    </submittedName>
</protein>
<dbReference type="Pfam" id="PF00107">
    <property type="entry name" value="ADH_zinc_N"/>
    <property type="match status" value="1"/>
</dbReference>
<dbReference type="CDD" id="cd05276">
    <property type="entry name" value="p53_inducible_oxidoreductase"/>
    <property type="match status" value="1"/>
</dbReference>
<dbReference type="InterPro" id="IPR020843">
    <property type="entry name" value="ER"/>
</dbReference>
<dbReference type="InterPro" id="IPR011032">
    <property type="entry name" value="GroES-like_sf"/>
</dbReference>
<evidence type="ECO:0000259" key="3">
    <source>
        <dbReference type="SMART" id="SM00829"/>
    </source>
</evidence>
<dbReference type="InterPro" id="IPR036291">
    <property type="entry name" value="NAD(P)-bd_dom_sf"/>
</dbReference>
<sequence>MVKVEVELHEKVAYLLTQHSKQNHNAPVLHSSKARIGISVTAMGFNAKLFSTPGQKGLHHSMPSLALTVRPAAMKAVVITTPGDPQVLQVQEVENPEIGDDEVLIRVEAAAINQADTLQRKGLHPPPKGGSPYPGLECSGIIEAVGQAVVRWKVGDQVCALLSGGGYAEKVAAPAGLVLPVPSGVSLKDAAGIPEVACTVWSSVFMISQLSAGETFLVNFQWNFYAWLNCERGLIIFQVHGGSSGIGIFAIQIAKHIGARVFVTAGNEEKLAVCKDLGADVCINYKTEDFVARVKEETGGKGMFYGILTIISIEDGIAFFAPNPLLWNV</sequence>
<evidence type="ECO:0000313" key="5">
    <source>
        <dbReference type="Proteomes" id="UP000288805"/>
    </source>
</evidence>
<feature type="domain" description="Enoyl reductase (ER)" evidence="3">
    <location>
        <begin position="83"/>
        <end position="329"/>
    </location>
</feature>
<dbReference type="PANTHER" id="PTHR48106:SF8">
    <property type="entry name" value="OS02G0805600 PROTEIN"/>
    <property type="match status" value="1"/>
</dbReference>
<evidence type="ECO:0000256" key="1">
    <source>
        <dbReference type="ARBA" id="ARBA00022857"/>
    </source>
</evidence>
<organism evidence="4 5">
    <name type="scientific">Vitis vinifera</name>
    <name type="common">Grape</name>
    <dbReference type="NCBI Taxonomy" id="29760"/>
    <lineage>
        <taxon>Eukaryota</taxon>
        <taxon>Viridiplantae</taxon>
        <taxon>Streptophyta</taxon>
        <taxon>Embryophyta</taxon>
        <taxon>Tracheophyta</taxon>
        <taxon>Spermatophyta</taxon>
        <taxon>Magnoliopsida</taxon>
        <taxon>eudicotyledons</taxon>
        <taxon>Gunneridae</taxon>
        <taxon>Pentapetalae</taxon>
        <taxon>rosids</taxon>
        <taxon>Vitales</taxon>
        <taxon>Vitaceae</taxon>
        <taxon>Viteae</taxon>
        <taxon>Vitis</taxon>
    </lineage>
</organism>
<evidence type="ECO:0000256" key="2">
    <source>
        <dbReference type="ARBA" id="ARBA00023002"/>
    </source>
</evidence>
<evidence type="ECO:0000313" key="4">
    <source>
        <dbReference type="EMBL" id="RVW46301.1"/>
    </source>
</evidence>
<comment type="caution">
    <text evidence="4">The sequence shown here is derived from an EMBL/GenBank/DDBJ whole genome shotgun (WGS) entry which is preliminary data.</text>
</comment>
<reference evidence="4 5" key="1">
    <citation type="journal article" date="2018" name="PLoS Genet.">
        <title>Population sequencing reveals clonal diversity and ancestral inbreeding in the grapevine cultivar Chardonnay.</title>
        <authorList>
            <person name="Roach M.J."/>
            <person name="Johnson D.L."/>
            <person name="Bohlmann J."/>
            <person name="van Vuuren H.J."/>
            <person name="Jones S.J."/>
            <person name="Pretorius I.S."/>
            <person name="Schmidt S.A."/>
            <person name="Borneman A.R."/>
        </authorList>
    </citation>
    <scope>NUCLEOTIDE SEQUENCE [LARGE SCALE GENOMIC DNA]</scope>
    <source>
        <strain evidence="5">cv. Chardonnay</strain>
        <tissue evidence="4">Leaf</tissue>
    </source>
</reference>
<gene>
    <name evidence="4" type="primary">TP53I3_0</name>
    <name evidence="4" type="ORF">CK203_075879</name>
</gene>
<proteinExistence type="predicted"/>
<dbReference type="InterPro" id="IPR013154">
    <property type="entry name" value="ADH-like_N"/>
</dbReference>